<feature type="region of interest" description="Disordered" evidence="4">
    <location>
        <begin position="409"/>
        <end position="485"/>
    </location>
</feature>
<dbReference type="InterPro" id="IPR001878">
    <property type="entry name" value="Znf_CCHC"/>
</dbReference>
<dbReference type="GO" id="GO:0008270">
    <property type="term" value="F:zinc ion binding"/>
    <property type="evidence" value="ECO:0007669"/>
    <property type="project" value="InterPro"/>
</dbReference>
<evidence type="ECO:0000256" key="3">
    <source>
        <dbReference type="ARBA" id="ARBA00023242"/>
    </source>
</evidence>
<dbReference type="GO" id="GO:0071036">
    <property type="term" value="P:nuclear polyadenylation-dependent snoRNA catabolic process"/>
    <property type="evidence" value="ECO:0007669"/>
    <property type="project" value="TreeGrafter"/>
</dbReference>
<feature type="region of interest" description="Disordered" evidence="4">
    <location>
        <begin position="1"/>
        <end position="203"/>
    </location>
</feature>
<sequence length="485" mass="53068">MDSKAASVGRAPRNNRPGAPPWPLKGSGSETTLASNAKRKRKRMARKAEEKEFEAKLEAHKAALSSSNDDIMAPKNAPDSTPKNSKNNRQNKRKRTDNEDIKDIGAQMRQIESEESEADDKDAVVKKLANQRKNAPPSTPGQSANAMKKSESNKNTPKGNDRTIYTPAKSTAAKQKATPNKANGVKTPSKAEESTSGGLTKKQQDEAKELVALQEVSSSTHFQRYFAVSTVFTGHLDDSRPMFAEAEGEKSYWQYTSGGIRRPEDKQVCSCCTEEGHLAAKCPKLKCSYCSAWNDHFSSGCPKKPESGKKESLMDIWRTLPTYQQKLLRPVKCIPVSCYLCASESHLGDDCPRWSSPIDGAYSVKTLKNSGVLDKNWDYKQEGSHKLLAEAPLPDGGVLPEYLVNVDPELGSQPHEEFDRRSSNNNNNNRNGGGGGSGGGYNRNNNDRSYGGSNRGSGGGRQDYRKPWRSSDRSGGGGGYRGGRR</sequence>
<feature type="compositionally biased region" description="Gly residues" evidence="4">
    <location>
        <begin position="431"/>
        <end position="441"/>
    </location>
</feature>
<evidence type="ECO:0000313" key="7">
    <source>
        <dbReference type="Proteomes" id="UP000275078"/>
    </source>
</evidence>
<feature type="compositionally biased region" description="Gly residues" evidence="4">
    <location>
        <begin position="474"/>
        <end position="485"/>
    </location>
</feature>
<dbReference type="AlphaFoldDB" id="A0A3N4IN28"/>
<keyword evidence="7" id="KW-1185">Reference proteome</keyword>
<evidence type="ECO:0000259" key="5">
    <source>
        <dbReference type="SMART" id="SM00343"/>
    </source>
</evidence>
<dbReference type="SMART" id="SM00343">
    <property type="entry name" value="ZnF_C2HC"/>
    <property type="match status" value="3"/>
</dbReference>
<dbReference type="GO" id="GO:0003723">
    <property type="term" value="F:RNA binding"/>
    <property type="evidence" value="ECO:0007669"/>
    <property type="project" value="TreeGrafter"/>
</dbReference>
<accession>A0A3N4IN28</accession>
<dbReference type="EMBL" id="ML119648">
    <property type="protein sequence ID" value="RPA86827.1"/>
    <property type="molecule type" value="Genomic_DNA"/>
</dbReference>
<feature type="domain" description="CCHC-type" evidence="5">
    <location>
        <begin position="286"/>
        <end position="303"/>
    </location>
</feature>
<feature type="compositionally biased region" description="Basic and acidic residues" evidence="4">
    <location>
        <begin position="46"/>
        <end position="61"/>
    </location>
</feature>
<reference evidence="6 7" key="1">
    <citation type="journal article" date="2018" name="Nat. Ecol. Evol.">
        <title>Pezizomycetes genomes reveal the molecular basis of ectomycorrhizal truffle lifestyle.</title>
        <authorList>
            <person name="Murat C."/>
            <person name="Payen T."/>
            <person name="Noel B."/>
            <person name="Kuo A."/>
            <person name="Morin E."/>
            <person name="Chen J."/>
            <person name="Kohler A."/>
            <person name="Krizsan K."/>
            <person name="Balestrini R."/>
            <person name="Da Silva C."/>
            <person name="Montanini B."/>
            <person name="Hainaut M."/>
            <person name="Levati E."/>
            <person name="Barry K.W."/>
            <person name="Belfiori B."/>
            <person name="Cichocki N."/>
            <person name="Clum A."/>
            <person name="Dockter R.B."/>
            <person name="Fauchery L."/>
            <person name="Guy J."/>
            <person name="Iotti M."/>
            <person name="Le Tacon F."/>
            <person name="Lindquist E.A."/>
            <person name="Lipzen A."/>
            <person name="Malagnac F."/>
            <person name="Mello A."/>
            <person name="Molinier V."/>
            <person name="Miyauchi S."/>
            <person name="Poulain J."/>
            <person name="Riccioni C."/>
            <person name="Rubini A."/>
            <person name="Sitrit Y."/>
            <person name="Splivallo R."/>
            <person name="Traeger S."/>
            <person name="Wang M."/>
            <person name="Zifcakova L."/>
            <person name="Wipf D."/>
            <person name="Zambonelli A."/>
            <person name="Paolocci F."/>
            <person name="Nowrousian M."/>
            <person name="Ottonello S."/>
            <person name="Baldrian P."/>
            <person name="Spatafora J.W."/>
            <person name="Henrissat B."/>
            <person name="Nagy L.G."/>
            <person name="Aury J.M."/>
            <person name="Wincker P."/>
            <person name="Grigoriev I.V."/>
            <person name="Bonfante P."/>
            <person name="Martin F.M."/>
        </authorList>
    </citation>
    <scope>NUCLEOTIDE SEQUENCE [LARGE SCALE GENOMIC DNA]</scope>
    <source>
        <strain evidence="6 7">RN42</strain>
    </source>
</reference>
<proteinExistence type="predicted"/>
<evidence type="ECO:0000256" key="2">
    <source>
        <dbReference type="ARBA" id="ARBA00022737"/>
    </source>
</evidence>
<gene>
    <name evidence="6" type="ORF">BJ508DRAFT_411003</name>
</gene>
<evidence type="ECO:0000256" key="4">
    <source>
        <dbReference type="SAM" id="MobiDB-lite"/>
    </source>
</evidence>
<dbReference type="GO" id="GO:0071035">
    <property type="term" value="P:nuclear polyadenylation-dependent rRNA catabolic process"/>
    <property type="evidence" value="ECO:0007669"/>
    <property type="project" value="TreeGrafter"/>
</dbReference>
<dbReference type="SUPFAM" id="SSF57756">
    <property type="entry name" value="Retrovirus zinc finger-like domains"/>
    <property type="match status" value="1"/>
</dbReference>
<feature type="compositionally biased region" description="Basic and acidic residues" evidence="4">
    <location>
        <begin position="462"/>
        <end position="472"/>
    </location>
</feature>
<keyword evidence="2" id="KW-0677">Repeat</keyword>
<feature type="domain" description="CCHC-type" evidence="5">
    <location>
        <begin position="337"/>
        <end position="353"/>
    </location>
</feature>
<protein>
    <recommendedName>
        <fullName evidence="5">CCHC-type domain-containing protein</fullName>
    </recommendedName>
</protein>
<dbReference type="InterPro" id="IPR036875">
    <property type="entry name" value="Znf_CCHC_sf"/>
</dbReference>
<dbReference type="PANTHER" id="PTHR46543">
    <property type="entry name" value="ZINC FINGER CCHC DOMAIN-CONTAINING PROTEIN 7"/>
    <property type="match status" value="1"/>
</dbReference>
<organism evidence="6 7">
    <name type="scientific">Ascobolus immersus RN42</name>
    <dbReference type="NCBI Taxonomy" id="1160509"/>
    <lineage>
        <taxon>Eukaryota</taxon>
        <taxon>Fungi</taxon>
        <taxon>Dikarya</taxon>
        <taxon>Ascomycota</taxon>
        <taxon>Pezizomycotina</taxon>
        <taxon>Pezizomycetes</taxon>
        <taxon>Pezizales</taxon>
        <taxon>Ascobolaceae</taxon>
        <taxon>Ascobolus</taxon>
    </lineage>
</organism>
<dbReference type="PANTHER" id="PTHR46543:SF2">
    <property type="entry name" value="AGAP013096-PA"/>
    <property type="match status" value="1"/>
</dbReference>
<dbReference type="OrthoDB" id="7608935at2759"/>
<dbReference type="InterPro" id="IPR051644">
    <property type="entry name" value="TRAMP_AT-DNA-binding"/>
</dbReference>
<dbReference type="GO" id="GO:0071039">
    <property type="term" value="P:nuclear polyadenylation-dependent CUT catabolic process"/>
    <property type="evidence" value="ECO:0007669"/>
    <property type="project" value="TreeGrafter"/>
</dbReference>
<evidence type="ECO:0000313" key="6">
    <source>
        <dbReference type="EMBL" id="RPA86827.1"/>
    </source>
</evidence>
<dbReference type="GO" id="GO:0071031">
    <property type="term" value="P:nuclear mRNA surveillance of mRNA 3'-end processing"/>
    <property type="evidence" value="ECO:0007669"/>
    <property type="project" value="TreeGrafter"/>
</dbReference>
<comment type="subcellular location">
    <subcellularLocation>
        <location evidence="1">Nucleus</location>
    </subcellularLocation>
</comment>
<dbReference type="STRING" id="1160509.A0A3N4IN28"/>
<evidence type="ECO:0000256" key="1">
    <source>
        <dbReference type="ARBA" id="ARBA00004123"/>
    </source>
</evidence>
<dbReference type="Gene3D" id="4.10.60.10">
    <property type="entry name" value="Zinc finger, CCHC-type"/>
    <property type="match status" value="1"/>
</dbReference>
<keyword evidence="3" id="KW-0539">Nucleus</keyword>
<dbReference type="GO" id="GO:0071038">
    <property type="term" value="P:TRAMP-dependent tRNA surveillance pathway"/>
    <property type="evidence" value="ECO:0007669"/>
    <property type="project" value="TreeGrafter"/>
</dbReference>
<feature type="domain" description="CCHC-type" evidence="5">
    <location>
        <begin position="268"/>
        <end position="284"/>
    </location>
</feature>
<feature type="compositionally biased region" description="Low complexity" evidence="4">
    <location>
        <begin position="442"/>
        <end position="452"/>
    </location>
</feature>
<dbReference type="Proteomes" id="UP000275078">
    <property type="component" value="Unassembled WGS sequence"/>
</dbReference>
<feature type="compositionally biased region" description="Polar residues" evidence="4">
    <location>
        <begin position="168"/>
        <end position="181"/>
    </location>
</feature>
<dbReference type="GO" id="GO:0031499">
    <property type="term" value="C:TRAMP complex"/>
    <property type="evidence" value="ECO:0007669"/>
    <property type="project" value="TreeGrafter"/>
</dbReference>
<dbReference type="GO" id="GO:0071037">
    <property type="term" value="P:nuclear polyadenylation-dependent snRNA catabolic process"/>
    <property type="evidence" value="ECO:0007669"/>
    <property type="project" value="TreeGrafter"/>
</dbReference>
<name>A0A3N4IN28_ASCIM</name>